<dbReference type="OrthoDB" id="5428024at2759"/>
<dbReference type="AlphaFoldDB" id="A0A7M5XN23"/>
<accession>A0A7M5XN23</accession>
<dbReference type="EnsemblMetazoa" id="CLYHEMT025010.1">
    <property type="protein sequence ID" value="CLYHEMP025010.1"/>
    <property type="gene ID" value="CLYHEMG025010"/>
</dbReference>
<proteinExistence type="predicted"/>
<evidence type="ECO:0000313" key="2">
    <source>
        <dbReference type="Proteomes" id="UP000594262"/>
    </source>
</evidence>
<organism evidence="1 2">
    <name type="scientific">Clytia hemisphaerica</name>
    <dbReference type="NCBI Taxonomy" id="252671"/>
    <lineage>
        <taxon>Eukaryota</taxon>
        <taxon>Metazoa</taxon>
        <taxon>Cnidaria</taxon>
        <taxon>Hydrozoa</taxon>
        <taxon>Hydroidolina</taxon>
        <taxon>Leptothecata</taxon>
        <taxon>Obeliida</taxon>
        <taxon>Clytiidae</taxon>
        <taxon>Clytia</taxon>
    </lineage>
</organism>
<keyword evidence="2" id="KW-1185">Reference proteome</keyword>
<evidence type="ECO:0000313" key="1">
    <source>
        <dbReference type="EnsemblMetazoa" id="CLYHEMP025010.1"/>
    </source>
</evidence>
<reference evidence="1" key="1">
    <citation type="submission" date="2021-01" db="UniProtKB">
        <authorList>
            <consortium name="EnsemblMetazoa"/>
        </authorList>
    </citation>
    <scope>IDENTIFICATION</scope>
</reference>
<dbReference type="Proteomes" id="UP000594262">
    <property type="component" value="Unplaced"/>
</dbReference>
<protein>
    <submittedName>
        <fullName evidence="1">Uncharacterized protein</fullName>
    </submittedName>
</protein>
<name>A0A7M5XN23_9CNID</name>
<sequence length="225" mass="25097">MDIKNAKITLKELLSTGPEPVLEASELLSPARDFHRKFAEDLESIPVDVPFKMLFVQHGGEIRNAAIIPEHVLNSLREKDPEAHEMFAKFNDPIEMDVSFEAAGNYFVSKGTKVGFGGLKVYNVNGSAVDKRGTPWINFWQKAFNKMATICYINSPDSASHQKHTTPLTLLGGHMELANPDQWWYILPICPGHNSKKFDRGASGGVMVTDYSARAVQITQWPNPL</sequence>